<dbReference type="PANTHER" id="PTHR30081">
    <property type="entry name" value="PROTEIN-EXPORT MEMBRANE PROTEIN SEC"/>
    <property type="match status" value="1"/>
</dbReference>
<dbReference type="Proteomes" id="UP000319516">
    <property type="component" value="Unassembled WGS sequence"/>
</dbReference>
<dbReference type="HAMAP" id="MF_01463_B">
    <property type="entry name" value="SecD_B"/>
    <property type="match status" value="1"/>
</dbReference>
<evidence type="ECO:0000259" key="12">
    <source>
        <dbReference type="Pfam" id="PF21760"/>
    </source>
</evidence>
<comment type="caution">
    <text evidence="9">Lacks conserved residue(s) required for the propagation of feature annotation.</text>
</comment>
<evidence type="ECO:0000313" key="15">
    <source>
        <dbReference type="Proteomes" id="UP000319516"/>
    </source>
</evidence>
<keyword evidence="4 9" id="KW-0812">Transmembrane</keyword>
<dbReference type="Gene3D" id="3.30.70.3220">
    <property type="match status" value="1"/>
</dbReference>
<evidence type="ECO:0000259" key="11">
    <source>
        <dbReference type="Pfam" id="PF03176"/>
    </source>
</evidence>
<feature type="transmembrane region" description="Helical" evidence="9">
    <location>
        <begin position="453"/>
        <end position="475"/>
    </location>
</feature>
<dbReference type="GO" id="GO:0043952">
    <property type="term" value="P:protein transport by the Sec complex"/>
    <property type="evidence" value="ECO:0007669"/>
    <property type="project" value="UniProtKB-UniRule"/>
</dbReference>
<feature type="transmembrane region" description="Helical" evidence="9">
    <location>
        <begin position="556"/>
        <end position="575"/>
    </location>
</feature>
<protein>
    <recommendedName>
        <fullName evidence="9">Protein translocase subunit SecD</fullName>
    </recommendedName>
</protein>
<evidence type="ECO:0000256" key="3">
    <source>
        <dbReference type="ARBA" id="ARBA00022475"/>
    </source>
</evidence>
<comment type="similarity">
    <text evidence="9">Belongs to the SecD/SecF family. SecD subfamily.</text>
</comment>
<keyword evidence="8 9" id="KW-0472">Membrane</keyword>
<keyword evidence="6 9" id="KW-1133">Transmembrane helix</keyword>
<feature type="compositionally biased region" description="Low complexity" evidence="10">
    <location>
        <begin position="210"/>
        <end position="221"/>
    </location>
</feature>
<comment type="function">
    <text evidence="9">Part of the Sec protein translocase complex. Interacts with the SecYEG preprotein conducting channel. SecDF uses the proton motive force (PMF) to complete protein translocation after the ATP-dependent function of SecA.</text>
</comment>
<feature type="region of interest" description="Disordered" evidence="10">
    <location>
        <begin position="135"/>
        <end position="197"/>
    </location>
</feature>
<feature type="domain" description="Protein translocase subunit SecDF P1" evidence="12">
    <location>
        <begin position="75"/>
        <end position="131"/>
    </location>
</feature>
<keyword evidence="2 9" id="KW-0813">Transport</keyword>
<dbReference type="SUPFAM" id="SSF82866">
    <property type="entry name" value="Multidrug efflux transporter AcrB transmembrane domain"/>
    <property type="match status" value="1"/>
</dbReference>
<dbReference type="GO" id="GO:0065002">
    <property type="term" value="P:intracellular protein transmembrane transport"/>
    <property type="evidence" value="ECO:0007669"/>
    <property type="project" value="UniProtKB-UniRule"/>
</dbReference>
<feature type="compositionally biased region" description="Low complexity" evidence="10">
    <location>
        <begin position="148"/>
        <end position="176"/>
    </location>
</feature>
<dbReference type="GO" id="GO:0005886">
    <property type="term" value="C:plasma membrane"/>
    <property type="evidence" value="ECO:0007669"/>
    <property type="project" value="UniProtKB-SubCell"/>
</dbReference>
<name>A0A542YT87_9MICO</name>
<comment type="subunit">
    <text evidence="9">Forms a complex with SecF. Part of the essential Sec protein translocation apparatus which comprises SecA, SecYEG and auxiliary proteins SecDF. Other proteins may also be involved.</text>
</comment>
<reference evidence="14 15" key="1">
    <citation type="submission" date="2019-06" db="EMBL/GenBank/DDBJ databases">
        <title>Sequencing the genomes of 1000 actinobacteria strains.</title>
        <authorList>
            <person name="Klenk H.-P."/>
        </authorList>
    </citation>
    <scope>NUCLEOTIDE SEQUENCE [LARGE SCALE GENOMIC DNA]</scope>
    <source>
        <strain evidence="14 15">DSM 12335</strain>
    </source>
</reference>
<evidence type="ECO:0000256" key="2">
    <source>
        <dbReference type="ARBA" id="ARBA00022448"/>
    </source>
</evidence>
<dbReference type="GO" id="GO:0006605">
    <property type="term" value="P:protein targeting"/>
    <property type="evidence" value="ECO:0007669"/>
    <property type="project" value="UniProtKB-UniRule"/>
</dbReference>
<sequence length="636" mass="66437">MAKKTKSGRNRTSIRTIIALGFIIALVFGGVGAAKLWSNPPGQLTPLLGLDLAGGRQIVLEPVVEGDADISAETVDQAIDIIRRRIDGNGVAEAEVSRLGATSISVAIPGNPTQDQLDALSRSSQLQFRAVLVAQATQPMETTPPTPTRELPMPTGSTDDPAATGDEATDDATGGEPSVSVPEGSGEDGATVTDGAYPEGLLAAGDAADEATATDAPGATGADDEQTTDDAVSTEGPEDTDLPTPTDASDLAWVTPELQQEFMDLDCSDPEAAYDATSENPAVATVACSSGGLEKFILGPSEVTGASVTDASSGLEMGQAGPTGRVQVSLTFDAEGTEAFREITARLAAISKQDARNRFAIVLDREVISAPGVNEAIPNGTASIAGGFTNESAELLANQLKFGALPMSFTIQTSEQISPTLGGEQLRLGIIAGIIGLVLVFIYSLLQYRALGLVTVGSLLVATALTYGTITLLGTTHNFRLTMAGVTGVIVAIGVTADSFIVYFERIRDEVRAGRPLRYAVDTGWRRARGTIIISDAVNLIAASVLYFLSEAGVKAFAFTLGLTTVIDLLVVIMFTHPVVSILANTEFFGQGHKWSGMDPERLGAKRSTYLGRGRFSAPEPKKPRHTREELEGGIV</sequence>
<feature type="compositionally biased region" description="Basic and acidic residues" evidence="10">
    <location>
        <begin position="627"/>
        <end position="636"/>
    </location>
</feature>
<dbReference type="InterPro" id="IPR005791">
    <property type="entry name" value="SecD"/>
</dbReference>
<accession>A0A542YT87</accession>
<dbReference type="InterPro" id="IPR004869">
    <property type="entry name" value="MMPL_dom"/>
</dbReference>
<dbReference type="InterPro" id="IPR055344">
    <property type="entry name" value="SecD_SecF_C_bact"/>
</dbReference>
<dbReference type="EMBL" id="VFOP01000001">
    <property type="protein sequence ID" value="TQL51309.1"/>
    <property type="molecule type" value="Genomic_DNA"/>
</dbReference>
<evidence type="ECO:0000256" key="6">
    <source>
        <dbReference type="ARBA" id="ARBA00022989"/>
    </source>
</evidence>
<feature type="domain" description="SecDF P1 head subdomain" evidence="13">
    <location>
        <begin position="301"/>
        <end position="406"/>
    </location>
</feature>
<feature type="transmembrane region" description="Helical" evidence="9">
    <location>
        <begin position="426"/>
        <end position="446"/>
    </location>
</feature>
<keyword evidence="5 9" id="KW-0653">Protein transport</keyword>
<dbReference type="InterPro" id="IPR054384">
    <property type="entry name" value="SecDF_P1_head"/>
</dbReference>
<gene>
    <name evidence="9" type="primary">secD</name>
    <name evidence="14" type="ORF">FB467_2451</name>
</gene>
<evidence type="ECO:0000259" key="13">
    <source>
        <dbReference type="Pfam" id="PF22599"/>
    </source>
</evidence>
<evidence type="ECO:0000256" key="9">
    <source>
        <dbReference type="HAMAP-Rule" id="MF_01463"/>
    </source>
</evidence>
<dbReference type="InterPro" id="IPR048631">
    <property type="entry name" value="SecD_1st"/>
</dbReference>
<dbReference type="Gene3D" id="3.30.1360.200">
    <property type="match status" value="1"/>
</dbReference>
<evidence type="ECO:0000256" key="7">
    <source>
        <dbReference type="ARBA" id="ARBA00023010"/>
    </source>
</evidence>
<feature type="region of interest" description="Disordered" evidence="10">
    <location>
        <begin position="210"/>
        <end position="250"/>
    </location>
</feature>
<organism evidence="14 15">
    <name type="scientific">Ornithinicoccus hortensis</name>
    <dbReference type="NCBI Taxonomy" id="82346"/>
    <lineage>
        <taxon>Bacteria</taxon>
        <taxon>Bacillati</taxon>
        <taxon>Actinomycetota</taxon>
        <taxon>Actinomycetes</taxon>
        <taxon>Micrococcales</taxon>
        <taxon>Intrasporangiaceae</taxon>
        <taxon>Ornithinicoccus</taxon>
    </lineage>
</organism>
<dbReference type="Pfam" id="PF21760">
    <property type="entry name" value="SecD_1st"/>
    <property type="match status" value="1"/>
</dbReference>
<keyword evidence="15" id="KW-1185">Reference proteome</keyword>
<dbReference type="InterPro" id="IPR022813">
    <property type="entry name" value="SecD/SecF_arch_bac"/>
</dbReference>
<dbReference type="GO" id="GO:0015450">
    <property type="term" value="F:protein-transporting ATPase activity"/>
    <property type="evidence" value="ECO:0007669"/>
    <property type="project" value="InterPro"/>
</dbReference>
<dbReference type="RefSeq" id="WP_141785328.1">
    <property type="nucleotide sequence ID" value="NZ_BAAAIK010000010.1"/>
</dbReference>
<dbReference type="AlphaFoldDB" id="A0A542YT87"/>
<keyword evidence="7 9" id="KW-0811">Translocation</keyword>
<evidence type="ECO:0000313" key="14">
    <source>
        <dbReference type="EMBL" id="TQL51309.1"/>
    </source>
</evidence>
<keyword evidence="3 9" id="KW-1003">Cell membrane</keyword>
<dbReference type="OrthoDB" id="5240379at2"/>
<comment type="subcellular location">
    <subcellularLocation>
        <location evidence="9">Cell membrane</location>
        <topology evidence="9">Multi-pass membrane protein</topology>
    </subcellularLocation>
    <subcellularLocation>
        <location evidence="1">Membrane</location>
        <topology evidence="1">Multi-pass membrane protein</topology>
    </subcellularLocation>
</comment>
<feature type="transmembrane region" description="Helical" evidence="9">
    <location>
        <begin position="532"/>
        <end position="550"/>
    </location>
</feature>
<evidence type="ECO:0000256" key="10">
    <source>
        <dbReference type="SAM" id="MobiDB-lite"/>
    </source>
</evidence>
<evidence type="ECO:0000256" key="5">
    <source>
        <dbReference type="ARBA" id="ARBA00022927"/>
    </source>
</evidence>
<evidence type="ECO:0000256" key="4">
    <source>
        <dbReference type="ARBA" id="ARBA00022692"/>
    </source>
</evidence>
<feature type="transmembrane region" description="Helical" evidence="9">
    <location>
        <begin position="481"/>
        <end position="504"/>
    </location>
</feature>
<dbReference type="NCBIfam" id="TIGR01129">
    <property type="entry name" value="secD"/>
    <property type="match status" value="1"/>
</dbReference>
<proteinExistence type="inferred from homology"/>
<dbReference type="Pfam" id="PF03176">
    <property type="entry name" value="MMPL"/>
    <property type="match status" value="1"/>
</dbReference>
<dbReference type="NCBIfam" id="TIGR00916">
    <property type="entry name" value="2A0604s01"/>
    <property type="match status" value="1"/>
</dbReference>
<comment type="caution">
    <text evidence="14">The sequence shown here is derived from an EMBL/GenBank/DDBJ whole genome shotgun (WGS) entry which is preliminary data.</text>
</comment>
<evidence type="ECO:0000256" key="1">
    <source>
        <dbReference type="ARBA" id="ARBA00004141"/>
    </source>
</evidence>
<feature type="domain" description="Membrane transport protein MMPL" evidence="11">
    <location>
        <begin position="431"/>
        <end position="584"/>
    </location>
</feature>
<dbReference type="Pfam" id="PF22599">
    <property type="entry name" value="SecDF_P1_head"/>
    <property type="match status" value="1"/>
</dbReference>
<feature type="region of interest" description="Disordered" evidence="10">
    <location>
        <begin position="612"/>
        <end position="636"/>
    </location>
</feature>
<evidence type="ECO:0000256" key="8">
    <source>
        <dbReference type="ARBA" id="ARBA00023136"/>
    </source>
</evidence>
<dbReference type="PANTHER" id="PTHR30081:SF1">
    <property type="entry name" value="PROTEIN TRANSLOCASE SUBUNIT SECD"/>
    <property type="match status" value="1"/>
</dbReference>
<dbReference type="Gene3D" id="1.20.1640.10">
    <property type="entry name" value="Multidrug efflux transporter AcrB transmembrane domain"/>
    <property type="match status" value="1"/>
</dbReference>